<keyword evidence="1" id="KW-0472">Membrane</keyword>
<evidence type="ECO:0000313" key="3">
    <source>
        <dbReference type="Proteomes" id="UP001175000"/>
    </source>
</evidence>
<evidence type="ECO:0000313" key="2">
    <source>
        <dbReference type="EMBL" id="KAK0627921.1"/>
    </source>
</evidence>
<feature type="transmembrane region" description="Helical" evidence="1">
    <location>
        <begin position="170"/>
        <end position="192"/>
    </location>
</feature>
<name>A0AA40C715_9PEZI</name>
<evidence type="ECO:0000256" key="1">
    <source>
        <dbReference type="SAM" id="Phobius"/>
    </source>
</evidence>
<dbReference type="Proteomes" id="UP001175000">
    <property type="component" value="Unassembled WGS sequence"/>
</dbReference>
<proteinExistence type="predicted"/>
<keyword evidence="3" id="KW-1185">Reference proteome</keyword>
<organism evidence="2 3">
    <name type="scientific">Immersiella caudata</name>
    <dbReference type="NCBI Taxonomy" id="314043"/>
    <lineage>
        <taxon>Eukaryota</taxon>
        <taxon>Fungi</taxon>
        <taxon>Dikarya</taxon>
        <taxon>Ascomycota</taxon>
        <taxon>Pezizomycotina</taxon>
        <taxon>Sordariomycetes</taxon>
        <taxon>Sordariomycetidae</taxon>
        <taxon>Sordariales</taxon>
        <taxon>Lasiosphaeriaceae</taxon>
        <taxon>Immersiella</taxon>
    </lineage>
</organism>
<sequence length="203" mass="22734">MTFTFSRYRATQNYMAASHKEHPDHLITVFINNGFPMHVPCPDPINLSDERTLEHLKLFYQLNLFEQGPVRALVPKTLASVDIVELIRGRVAGRRIETLPLGFDGNREVMYFNNTLGLKGSTAIVEQLWRKGVYRCRKPDCCCSNNENMLEAQESTDRCLNMVMGWNGSVASVIILAPTLLSMAAMVVWPAVAVKVCSSTGLL</sequence>
<keyword evidence="1" id="KW-1133">Transmembrane helix</keyword>
<protein>
    <submittedName>
        <fullName evidence="2">Uncharacterized protein</fullName>
    </submittedName>
</protein>
<dbReference type="AlphaFoldDB" id="A0AA40C715"/>
<gene>
    <name evidence="2" type="ORF">B0T14DRAFT_552732</name>
</gene>
<dbReference type="EMBL" id="JAULSU010000002">
    <property type="protein sequence ID" value="KAK0627921.1"/>
    <property type="molecule type" value="Genomic_DNA"/>
</dbReference>
<keyword evidence="1" id="KW-0812">Transmembrane</keyword>
<reference evidence="2" key="1">
    <citation type="submission" date="2023-06" db="EMBL/GenBank/DDBJ databases">
        <title>Genome-scale phylogeny and comparative genomics of the fungal order Sordariales.</title>
        <authorList>
            <consortium name="Lawrence Berkeley National Laboratory"/>
            <person name="Hensen N."/>
            <person name="Bonometti L."/>
            <person name="Westerberg I."/>
            <person name="Brannstrom I.O."/>
            <person name="Guillou S."/>
            <person name="Cros-Aarteil S."/>
            <person name="Calhoun S."/>
            <person name="Haridas S."/>
            <person name="Kuo A."/>
            <person name="Mondo S."/>
            <person name="Pangilinan J."/>
            <person name="Riley R."/>
            <person name="Labutti K."/>
            <person name="Andreopoulos B."/>
            <person name="Lipzen A."/>
            <person name="Chen C."/>
            <person name="Yanf M."/>
            <person name="Daum C."/>
            <person name="Ng V."/>
            <person name="Clum A."/>
            <person name="Steindorff A."/>
            <person name="Ohm R."/>
            <person name="Martin F."/>
            <person name="Silar P."/>
            <person name="Natvig D."/>
            <person name="Lalanne C."/>
            <person name="Gautier V."/>
            <person name="Ament-Velasquez S.L."/>
            <person name="Kruys A."/>
            <person name="Hutchinson M.I."/>
            <person name="Powell A.J."/>
            <person name="Barry K."/>
            <person name="Miller A.N."/>
            <person name="Grigoriev I.V."/>
            <person name="Debuchy R."/>
            <person name="Gladieux P."/>
            <person name="Thoren M.H."/>
            <person name="Johannesson H."/>
        </authorList>
    </citation>
    <scope>NUCLEOTIDE SEQUENCE</scope>
    <source>
        <strain evidence="2">CBS 606.72</strain>
    </source>
</reference>
<accession>A0AA40C715</accession>
<comment type="caution">
    <text evidence="2">The sequence shown here is derived from an EMBL/GenBank/DDBJ whole genome shotgun (WGS) entry which is preliminary data.</text>
</comment>